<sequence length="133" mass="14420">MVHRLASLLPLLLAAIIVGAPDPAAAKPDFAHVTTREQAEALVATGALVRIYFFPIRLGGPRRKANISYVPPEAGAALDQISGTLQRFTREGLVDRLEIIPEYRGTSFVPTRINMHATHSGQEGGFHPSIAIW</sequence>
<protein>
    <submittedName>
        <fullName evidence="2">Uncharacterized protein</fullName>
    </submittedName>
</protein>
<organism evidence="2 3">
    <name type="scientific">Sphingobium yanoikuyae</name>
    <name type="common">Sphingomonas yanoikuyae</name>
    <dbReference type="NCBI Taxonomy" id="13690"/>
    <lineage>
        <taxon>Bacteria</taxon>
        <taxon>Pseudomonadati</taxon>
        <taxon>Pseudomonadota</taxon>
        <taxon>Alphaproteobacteria</taxon>
        <taxon>Sphingomonadales</taxon>
        <taxon>Sphingomonadaceae</taxon>
        <taxon>Sphingobium</taxon>
    </lineage>
</organism>
<evidence type="ECO:0000313" key="3">
    <source>
        <dbReference type="Proteomes" id="UP000077262"/>
    </source>
</evidence>
<comment type="caution">
    <text evidence="2">The sequence shown here is derived from an EMBL/GenBank/DDBJ whole genome shotgun (WGS) entry which is preliminary data.</text>
</comment>
<accession>A0A177K0N8</accession>
<dbReference type="RefSeq" id="WP_026108920.1">
    <property type="nucleotide sequence ID" value="NZ_LSTR01000018.1"/>
</dbReference>
<evidence type="ECO:0000256" key="1">
    <source>
        <dbReference type="SAM" id="SignalP"/>
    </source>
</evidence>
<keyword evidence="1" id="KW-0732">Signal</keyword>
<reference evidence="2 3" key="1">
    <citation type="submission" date="2016-02" db="EMBL/GenBank/DDBJ databases">
        <authorList>
            <person name="Wen L."/>
            <person name="He K."/>
            <person name="Yang H."/>
        </authorList>
    </citation>
    <scope>NUCLEOTIDE SEQUENCE [LARGE SCALE GENOMIC DNA]</scope>
    <source>
        <strain evidence="2 3">CD09_2</strain>
    </source>
</reference>
<gene>
    <name evidence="2" type="ORF">AX777_07810</name>
</gene>
<name>A0A177K0N8_SPHYA</name>
<feature type="chain" id="PRO_5008065692" evidence="1">
    <location>
        <begin position="21"/>
        <end position="133"/>
    </location>
</feature>
<evidence type="ECO:0000313" key="2">
    <source>
        <dbReference type="EMBL" id="OAH46908.1"/>
    </source>
</evidence>
<feature type="signal peptide" evidence="1">
    <location>
        <begin position="1"/>
        <end position="20"/>
    </location>
</feature>
<proteinExistence type="predicted"/>
<dbReference type="EMBL" id="LSTR01000018">
    <property type="protein sequence ID" value="OAH46908.1"/>
    <property type="molecule type" value="Genomic_DNA"/>
</dbReference>
<dbReference type="OrthoDB" id="4630773at2"/>
<dbReference type="Proteomes" id="UP000077262">
    <property type="component" value="Unassembled WGS sequence"/>
</dbReference>
<dbReference type="AlphaFoldDB" id="A0A177K0N8"/>